<dbReference type="EMBL" id="VLJV01000001">
    <property type="protein sequence ID" value="TWH20477.1"/>
    <property type="molecule type" value="Genomic_DNA"/>
</dbReference>
<dbReference type="GO" id="GO:0016829">
    <property type="term" value="F:lyase activity"/>
    <property type="evidence" value="ECO:0007669"/>
    <property type="project" value="UniProtKB-KW"/>
</dbReference>
<feature type="region of interest" description="Disordered" evidence="1">
    <location>
        <begin position="54"/>
        <end position="77"/>
    </location>
</feature>
<name>A0A660CF28_9PSEU</name>
<protein>
    <submittedName>
        <fullName evidence="3">Putative enzyme related to lactoylglutathione lyase</fullName>
    </submittedName>
</protein>
<dbReference type="Gene3D" id="3.10.180.10">
    <property type="entry name" value="2,3-Dihydroxybiphenyl 1,2-Dioxygenase, domain 1"/>
    <property type="match status" value="1"/>
</dbReference>
<evidence type="ECO:0000313" key="3">
    <source>
        <dbReference type="EMBL" id="TWH20477.1"/>
    </source>
</evidence>
<evidence type="ECO:0000313" key="4">
    <source>
        <dbReference type="Proteomes" id="UP000317303"/>
    </source>
</evidence>
<dbReference type="PANTHER" id="PTHR36437">
    <property type="entry name" value="GLYOXALASE/BLEOMYCIN RESISTANCE PROTEIN/DIOXYGENASE"/>
    <property type="match status" value="1"/>
</dbReference>
<dbReference type="Pfam" id="PF00903">
    <property type="entry name" value="Glyoxalase"/>
    <property type="match status" value="1"/>
</dbReference>
<dbReference type="SUPFAM" id="SSF54593">
    <property type="entry name" value="Glyoxalase/Bleomycin resistance protein/Dihydroxybiphenyl dioxygenase"/>
    <property type="match status" value="1"/>
</dbReference>
<dbReference type="InterPro" id="IPR037523">
    <property type="entry name" value="VOC_core"/>
</dbReference>
<gene>
    <name evidence="3" type="ORF">JD82_02323</name>
</gene>
<dbReference type="PROSITE" id="PS51819">
    <property type="entry name" value="VOC"/>
    <property type="match status" value="1"/>
</dbReference>
<keyword evidence="4" id="KW-1185">Reference proteome</keyword>
<dbReference type="InterPro" id="IPR029068">
    <property type="entry name" value="Glyas_Bleomycin-R_OHBP_Dase"/>
</dbReference>
<dbReference type="InterPro" id="IPR004360">
    <property type="entry name" value="Glyas_Fos-R_dOase_dom"/>
</dbReference>
<dbReference type="Proteomes" id="UP000317303">
    <property type="component" value="Unassembled WGS sequence"/>
</dbReference>
<feature type="compositionally biased region" description="Basic and acidic residues" evidence="1">
    <location>
        <begin position="64"/>
        <end position="75"/>
    </location>
</feature>
<dbReference type="RefSeq" id="WP_030533091.1">
    <property type="nucleotide sequence ID" value="NZ_JOIJ01000011.1"/>
</dbReference>
<comment type="caution">
    <text evidence="3">The sequence shown here is derived from an EMBL/GenBank/DDBJ whole genome shotgun (WGS) entry which is preliminary data.</text>
</comment>
<proteinExistence type="predicted"/>
<organism evidence="3 4">
    <name type="scientific">Prauserella rugosa</name>
    <dbReference type="NCBI Taxonomy" id="43354"/>
    <lineage>
        <taxon>Bacteria</taxon>
        <taxon>Bacillati</taxon>
        <taxon>Actinomycetota</taxon>
        <taxon>Actinomycetes</taxon>
        <taxon>Pseudonocardiales</taxon>
        <taxon>Pseudonocardiaceae</taxon>
        <taxon>Prauserella</taxon>
    </lineage>
</organism>
<feature type="domain" description="VOC" evidence="2">
    <location>
        <begin position="5"/>
        <end position="128"/>
    </location>
</feature>
<dbReference type="OrthoDB" id="9794917at2"/>
<keyword evidence="3" id="KW-0456">Lyase</keyword>
<dbReference type="AlphaFoldDB" id="A0A660CF28"/>
<evidence type="ECO:0000259" key="2">
    <source>
        <dbReference type="PROSITE" id="PS51819"/>
    </source>
</evidence>
<accession>A0A660CF28</accession>
<evidence type="ECO:0000256" key="1">
    <source>
        <dbReference type="SAM" id="MobiDB-lite"/>
    </source>
</evidence>
<sequence length="128" mass="14435">MGVRGVAKVLIGVSDQQRAKEFWVDTLGFTVTTDAPYDDAGTRWLEVTSPDGETILILSPDPQGQHRRESGDERPNTNVFFYADDIERTHAELPAKGVEFPTPPSRQPWGWWATFVDSEGNRFALQER</sequence>
<reference evidence="3 4" key="1">
    <citation type="submission" date="2019-07" db="EMBL/GenBank/DDBJ databases">
        <title>R&amp;d 2014.</title>
        <authorList>
            <person name="Klenk H.-P."/>
        </authorList>
    </citation>
    <scope>NUCLEOTIDE SEQUENCE [LARGE SCALE GENOMIC DNA]</scope>
    <source>
        <strain evidence="3 4">DSM 43194</strain>
    </source>
</reference>
<dbReference type="PANTHER" id="PTHR36437:SF2">
    <property type="entry name" value="GLYOXALASE_BLEOMYCIN RESISTANCE PROTEIN_DIOXYGENASE"/>
    <property type="match status" value="1"/>
</dbReference>